<evidence type="ECO:0000259" key="4">
    <source>
        <dbReference type="Pfam" id="PF00248"/>
    </source>
</evidence>
<dbReference type="PRINTS" id="PR00069">
    <property type="entry name" value="ALDKETRDTASE"/>
</dbReference>
<evidence type="ECO:0000256" key="1">
    <source>
        <dbReference type="PIRSR" id="PIRSR000097-1"/>
    </source>
</evidence>
<dbReference type="KEGG" id="aaxa:NCTC10138_00523"/>
<feature type="site" description="Lowers pKa of active site Tyr" evidence="3">
    <location>
        <position position="69"/>
    </location>
</feature>
<proteinExistence type="predicted"/>
<name>A0A449BCK6_HAPAX</name>
<dbReference type="AlphaFoldDB" id="A0A449BCK6"/>
<dbReference type="Pfam" id="PF00248">
    <property type="entry name" value="Aldo_ket_red"/>
    <property type="match status" value="1"/>
</dbReference>
<evidence type="ECO:0000256" key="2">
    <source>
        <dbReference type="PIRSR" id="PIRSR000097-2"/>
    </source>
</evidence>
<dbReference type="PANTHER" id="PTHR43638:SF3">
    <property type="entry name" value="ALDEHYDE REDUCTASE"/>
    <property type="match status" value="1"/>
</dbReference>
<feature type="binding site" evidence="2">
    <location>
        <position position="102"/>
    </location>
    <ligand>
        <name>substrate</name>
    </ligand>
</feature>
<dbReference type="Proteomes" id="UP000289841">
    <property type="component" value="Chromosome"/>
</dbReference>
<sequence length="273" mass="32008">MELNKNSRLIQGTWLIEKDKMAFEALDYGIKRGLKVIDTAEMYGDGKSEELVGKVISKYKRDEIYLISKVYPYNSNKKRMRIELINSLNRLKIDYLDLYLLHWRGDIELSETVEAFEELKKEGLIKNWGVSNFDVSDMEELISVKNGENCYCNQVLYNIISRGIEFDLIPWMKEKNIKLMIYSPLGHNDIIREKVLTNKTIKELAKTKKNTVYQLMLTFVLRNKDLYVVTKSSSTHHIEANIECLDINLTDKEIKRIDKEFIPPKSKIILEEI</sequence>
<protein>
    <submittedName>
        <fullName evidence="5">General stress protein 69</fullName>
        <ecNumber evidence="5">1.1.1.-</ecNumber>
    </submittedName>
</protein>
<dbReference type="EC" id="1.1.1.-" evidence="5"/>
<evidence type="ECO:0000313" key="6">
    <source>
        <dbReference type="Proteomes" id="UP000289841"/>
    </source>
</evidence>
<keyword evidence="5" id="KW-0560">Oxidoreductase</keyword>
<organism evidence="5 6">
    <name type="scientific">Haploplasma axanthum</name>
    <name type="common">Acholeplasma axanthum</name>
    <dbReference type="NCBI Taxonomy" id="29552"/>
    <lineage>
        <taxon>Bacteria</taxon>
        <taxon>Bacillati</taxon>
        <taxon>Mycoplasmatota</taxon>
        <taxon>Mollicutes</taxon>
        <taxon>Acholeplasmatales</taxon>
        <taxon>Acholeplasmataceae</taxon>
        <taxon>Haploplasma</taxon>
    </lineage>
</organism>
<feature type="active site" description="Proton donor" evidence="1">
    <location>
        <position position="43"/>
    </location>
</feature>
<feature type="domain" description="NADP-dependent oxidoreductase" evidence="4">
    <location>
        <begin position="9"/>
        <end position="259"/>
    </location>
</feature>
<dbReference type="InterPro" id="IPR036812">
    <property type="entry name" value="NAD(P)_OxRdtase_dom_sf"/>
</dbReference>
<dbReference type="InterPro" id="IPR023210">
    <property type="entry name" value="NADP_OxRdtase_dom"/>
</dbReference>
<dbReference type="OrthoDB" id="9804790at2"/>
<dbReference type="PIRSF" id="PIRSF000097">
    <property type="entry name" value="AKR"/>
    <property type="match status" value="1"/>
</dbReference>
<dbReference type="PANTHER" id="PTHR43638">
    <property type="entry name" value="OXIDOREDUCTASE, ALDO/KETO REDUCTASE FAMILY PROTEIN"/>
    <property type="match status" value="1"/>
</dbReference>
<reference evidence="5 6" key="1">
    <citation type="submission" date="2019-01" db="EMBL/GenBank/DDBJ databases">
        <authorList>
            <consortium name="Pathogen Informatics"/>
        </authorList>
    </citation>
    <scope>NUCLEOTIDE SEQUENCE [LARGE SCALE GENOMIC DNA]</scope>
    <source>
        <strain evidence="5 6">NCTC10138</strain>
    </source>
</reference>
<evidence type="ECO:0000256" key="3">
    <source>
        <dbReference type="PIRSR" id="PIRSR000097-3"/>
    </source>
</evidence>
<dbReference type="SUPFAM" id="SSF51430">
    <property type="entry name" value="NAD(P)-linked oxidoreductase"/>
    <property type="match status" value="1"/>
</dbReference>
<keyword evidence="6" id="KW-1185">Reference proteome</keyword>
<evidence type="ECO:0000313" key="5">
    <source>
        <dbReference type="EMBL" id="VEU80165.1"/>
    </source>
</evidence>
<dbReference type="EMBL" id="LR215048">
    <property type="protein sequence ID" value="VEU80165.1"/>
    <property type="molecule type" value="Genomic_DNA"/>
</dbReference>
<dbReference type="Gene3D" id="3.20.20.100">
    <property type="entry name" value="NADP-dependent oxidoreductase domain"/>
    <property type="match status" value="1"/>
</dbReference>
<dbReference type="STRING" id="1278311.GCA_000428705_01076"/>
<dbReference type="RefSeq" id="WP_026390598.1">
    <property type="nucleotide sequence ID" value="NZ_LR215048.1"/>
</dbReference>
<dbReference type="InterPro" id="IPR020471">
    <property type="entry name" value="AKR"/>
</dbReference>
<gene>
    <name evidence="5" type="primary">yhdN</name>
    <name evidence="5" type="ORF">NCTC10138_00523</name>
</gene>
<accession>A0A449BCK6</accession>
<dbReference type="GO" id="GO:0016491">
    <property type="term" value="F:oxidoreductase activity"/>
    <property type="evidence" value="ECO:0007669"/>
    <property type="project" value="UniProtKB-KW"/>
</dbReference>